<protein>
    <submittedName>
        <fullName evidence="7">DNA-binding transcriptional regulator GbsR (MarR family)</fullName>
    </submittedName>
</protein>
<dbReference type="InterPro" id="IPR036388">
    <property type="entry name" value="WH-like_DNA-bd_sf"/>
</dbReference>
<evidence type="ECO:0000256" key="3">
    <source>
        <dbReference type="ARBA" id="ARBA00023163"/>
    </source>
</evidence>
<evidence type="ECO:0000256" key="1">
    <source>
        <dbReference type="ARBA" id="ARBA00023015"/>
    </source>
</evidence>
<dbReference type="Proteomes" id="UP000522688">
    <property type="component" value="Unassembled WGS sequence"/>
</dbReference>
<dbReference type="PANTHER" id="PTHR38465:SF1">
    <property type="entry name" value="HTH-TYPE TRANSCRIPTIONAL REGULATOR MJ1563-RELATED"/>
    <property type="match status" value="1"/>
</dbReference>
<keyword evidence="2 7" id="KW-0238">DNA-binding</keyword>
<sequence>MPSTDDTTTTASLASTDSARDDSARDDTARRDFVEQFAVMWEMAGSSLMDGRILGYLMMMRQPYISSADLGAALSASAGSVSMSTRRLVESGFIKRHVVPGDRSHYFRAEDDVWGSWLAGERRYLDRQRVTIEQGLAVLDPADAQDEEVRRRLVNGRDYMSWISQHHRKMLLDWEAFKARRDETPVAGSDDAVEDPR</sequence>
<dbReference type="InterPro" id="IPR052362">
    <property type="entry name" value="HTH-GbsR_regulator"/>
</dbReference>
<dbReference type="Proteomes" id="UP000321154">
    <property type="component" value="Unassembled WGS sequence"/>
</dbReference>
<dbReference type="RefSeq" id="WP_182501135.1">
    <property type="nucleotide sequence ID" value="NZ_BAAAHR010000001.1"/>
</dbReference>
<evidence type="ECO:0000313" key="7">
    <source>
        <dbReference type="EMBL" id="MBA8813346.1"/>
    </source>
</evidence>
<organism evidence="7 9">
    <name type="scientific">Frigoribacterium faeni</name>
    <dbReference type="NCBI Taxonomy" id="145483"/>
    <lineage>
        <taxon>Bacteria</taxon>
        <taxon>Bacillati</taxon>
        <taxon>Actinomycetota</taxon>
        <taxon>Actinomycetes</taxon>
        <taxon>Micrococcales</taxon>
        <taxon>Microbacteriaceae</taxon>
        <taxon>Frigoribacterium</taxon>
    </lineage>
</organism>
<dbReference type="PANTHER" id="PTHR38465">
    <property type="entry name" value="HTH-TYPE TRANSCRIPTIONAL REGULATOR MJ1563-RELATED"/>
    <property type="match status" value="1"/>
</dbReference>
<keyword evidence="1" id="KW-0805">Transcription regulation</keyword>
<dbReference type="GO" id="GO:0003677">
    <property type="term" value="F:DNA binding"/>
    <property type="evidence" value="ECO:0007669"/>
    <property type="project" value="UniProtKB-KW"/>
</dbReference>
<feature type="region of interest" description="Disordered" evidence="4">
    <location>
        <begin position="1"/>
        <end position="27"/>
    </location>
</feature>
<dbReference type="Gene3D" id="1.10.10.10">
    <property type="entry name" value="Winged helix-like DNA-binding domain superfamily/Winged helix DNA-binding domain"/>
    <property type="match status" value="1"/>
</dbReference>
<comment type="caution">
    <text evidence="7">The sequence shown here is derived from an EMBL/GenBank/DDBJ whole genome shotgun (WGS) entry which is preliminary data.</text>
</comment>
<evidence type="ECO:0000313" key="8">
    <source>
        <dbReference type="Proteomes" id="UP000321154"/>
    </source>
</evidence>
<accession>A0A7W3JIE3</accession>
<keyword evidence="8" id="KW-1185">Reference proteome</keyword>
<dbReference type="AlphaFoldDB" id="A0A7W3JIE3"/>
<feature type="compositionally biased region" description="Low complexity" evidence="4">
    <location>
        <begin position="1"/>
        <end position="17"/>
    </location>
</feature>
<dbReference type="GO" id="GO:0003700">
    <property type="term" value="F:DNA-binding transcription factor activity"/>
    <property type="evidence" value="ECO:0007669"/>
    <property type="project" value="InterPro"/>
</dbReference>
<proteinExistence type="predicted"/>
<evidence type="ECO:0000313" key="6">
    <source>
        <dbReference type="EMBL" id="GEK84795.1"/>
    </source>
</evidence>
<dbReference type="SUPFAM" id="SSF46785">
    <property type="entry name" value="Winged helix' DNA-binding domain"/>
    <property type="match status" value="1"/>
</dbReference>
<feature type="domain" description="HTH marR-type" evidence="5">
    <location>
        <begin position="48"/>
        <end position="103"/>
    </location>
</feature>
<dbReference type="EMBL" id="BJUV01000065">
    <property type="protein sequence ID" value="GEK84795.1"/>
    <property type="molecule type" value="Genomic_DNA"/>
</dbReference>
<keyword evidence="3" id="KW-0804">Transcription</keyword>
<dbReference type="InterPro" id="IPR036390">
    <property type="entry name" value="WH_DNA-bd_sf"/>
</dbReference>
<evidence type="ECO:0000256" key="4">
    <source>
        <dbReference type="SAM" id="MobiDB-lite"/>
    </source>
</evidence>
<dbReference type="InterPro" id="IPR000835">
    <property type="entry name" value="HTH_MarR-typ"/>
</dbReference>
<reference evidence="7 9" key="2">
    <citation type="submission" date="2020-07" db="EMBL/GenBank/DDBJ databases">
        <title>Sequencing the genomes of 1000 actinobacteria strains.</title>
        <authorList>
            <person name="Klenk H.-P."/>
        </authorList>
    </citation>
    <scope>NUCLEOTIDE SEQUENCE [LARGE SCALE GENOMIC DNA]</scope>
    <source>
        <strain evidence="7 9">DSM 10309</strain>
    </source>
</reference>
<evidence type="ECO:0000256" key="2">
    <source>
        <dbReference type="ARBA" id="ARBA00023125"/>
    </source>
</evidence>
<feature type="compositionally biased region" description="Basic and acidic residues" evidence="4">
    <location>
        <begin position="18"/>
        <end position="27"/>
    </location>
</feature>
<name>A0A7W3JIE3_9MICO</name>
<gene>
    <name evidence="7" type="ORF">FB463_001595</name>
    <name evidence="6" type="ORF">FFA01_31040</name>
</gene>
<dbReference type="EMBL" id="JACGWW010000002">
    <property type="protein sequence ID" value="MBA8813346.1"/>
    <property type="molecule type" value="Genomic_DNA"/>
</dbReference>
<evidence type="ECO:0000313" key="9">
    <source>
        <dbReference type="Proteomes" id="UP000522688"/>
    </source>
</evidence>
<evidence type="ECO:0000259" key="5">
    <source>
        <dbReference type="Pfam" id="PF12802"/>
    </source>
</evidence>
<reference evidence="6 8" key="1">
    <citation type="submission" date="2019-07" db="EMBL/GenBank/DDBJ databases">
        <title>Whole genome shotgun sequence of Frigoribacterium faeni NBRC 103066.</title>
        <authorList>
            <person name="Hosoyama A."/>
            <person name="Uohara A."/>
            <person name="Ohji S."/>
            <person name="Ichikawa N."/>
        </authorList>
    </citation>
    <scope>NUCLEOTIDE SEQUENCE [LARGE SCALE GENOMIC DNA]</scope>
    <source>
        <strain evidence="6 8">NBRC 103066</strain>
    </source>
</reference>
<dbReference type="Pfam" id="PF12802">
    <property type="entry name" value="MarR_2"/>
    <property type="match status" value="1"/>
</dbReference>